<evidence type="ECO:0000313" key="3">
    <source>
        <dbReference type="Proteomes" id="UP000198771"/>
    </source>
</evidence>
<name>A0A1G6ERU1_9BACT</name>
<dbReference type="OrthoDB" id="9770860at2"/>
<dbReference type="RefSeq" id="WP_139163034.1">
    <property type="nucleotide sequence ID" value="NZ_FMXO01000021.1"/>
</dbReference>
<dbReference type="EMBL" id="FMXO01000021">
    <property type="protein sequence ID" value="SDB60123.1"/>
    <property type="molecule type" value="Genomic_DNA"/>
</dbReference>
<organism evidence="2 3">
    <name type="scientific">Desulfonatronum thiosulfatophilum</name>
    <dbReference type="NCBI Taxonomy" id="617002"/>
    <lineage>
        <taxon>Bacteria</taxon>
        <taxon>Pseudomonadati</taxon>
        <taxon>Thermodesulfobacteriota</taxon>
        <taxon>Desulfovibrionia</taxon>
        <taxon>Desulfovibrionales</taxon>
        <taxon>Desulfonatronaceae</taxon>
        <taxon>Desulfonatronum</taxon>
    </lineage>
</organism>
<gene>
    <name evidence="2" type="ORF">SAMN05660653_03090</name>
</gene>
<feature type="domain" description="Transposase InsH N-terminal" evidence="1">
    <location>
        <begin position="18"/>
        <end position="77"/>
    </location>
</feature>
<protein>
    <submittedName>
        <fullName evidence="2">Transposase domain</fullName>
    </submittedName>
</protein>
<sequence length="77" mass="9110">MKAKKKNCNQGNFLYPDLLKQLNPHHSLLQLAKQIPWQHFDDEFTVYYSEKGRPAKPIRLMVGLMILKQLENLSDER</sequence>
<proteinExistence type="predicted"/>
<dbReference type="InterPro" id="IPR008490">
    <property type="entry name" value="Transposase_InsH_N"/>
</dbReference>
<dbReference type="AlphaFoldDB" id="A0A1G6ERU1"/>
<accession>A0A1G6ERU1</accession>
<feature type="non-terminal residue" evidence="2">
    <location>
        <position position="77"/>
    </location>
</feature>
<reference evidence="2 3" key="1">
    <citation type="submission" date="2016-10" db="EMBL/GenBank/DDBJ databases">
        <authorList>
            <person name="de Groot N.N."/>
        </authorList>
    </citation>
    <scope>NUCLEOTIDE SEQUENCE [LARGE SCALE GENOMIC DNA]</scope>
    <source>
        <strain evidence="2 3">ASO4-2</strain>
    </source>
</reference>
<dbReference type="PANTHER" id="PTHR33803:SF3">
    <property type="entry name" value="BLL1974 PROTEIN"/>
    <property type="match status" value="1"/>
</dbReference>
<dbReference type="STRING" id="617002.SAMN05660653_03090"/>
<evidence type="ECO:0000313" key="2">
    <source>
        <dbReference type="EMBL" id="SDB60123.1"/>
    </source>
</evidence>
<keyword evidence="3" id="KW-1185">Reference proteome</keyword>
<dbReference type="Pfam" id="PF05598">
    <property type="entry name" value="DUF772"/>
    <property type="match status" value="1"/>
</dbReference>
<evidence type="ECO:0000259" key="1">
    <source>
        <dbReference type="Pfam" id="PF05598"/>
    </source>
</evidence>
<dbReference type="Proteomes" id="UP000198771">
    <property type="component" value="Unassembled WGS sequence"/>
</dbReference>
<dbReference type="PANTHER" id="PTHR33803">
    <property type="entry name" value="IS1478 TRANSPOSASE"/>
    <property type="match status" value="1"/>
</dbReference>